<gene>
    <name evidence="9" type="ORF">OLC1_LOCUS20643</name>
</gene>
<evidence type="ECO:0000256" key="2">
    <source>
        <dbReference type="ARBA" id="ARBA00004574"/>
    </source>
</evidence>
<dbReference type="GO" id="GO:0010521">
    <property type="term" value="F:telomerase inhibitor activity"/>
    <property type="evidence" value="ECO:0007669"/>
    <property type="project" value="TreeGrafter"/>
</dbReference>
<dbReference type="InterPro" id="IPR011564">
    <property type="entry name" value="Telomer_end-bd_POT1/Cdc13"/>
</dbReference>
<name>A0AAV1E405_OLDCO</name>
<dbReference type="Gene3D" id="2.40.50.140">
    <property type="entry name" value="Nucleic acid-binding proteins"/>
    <property type="match status" value="2"/>
</dbReference>
<dbReference type="EMBL" id="OX459124">
    <property type="protein sequence ID" value="CAI9113683.1"/>
    <property type="molecule type" value="Genomic_DNA"/>
</dbReference>
<dbReference type="InterPro" id="IPR012340">
    <property type="entry name" value="NA-bd_OB-fold"/>
</dbReference>
<evidence type="ECO:0000256" key="1">
    <source>
        <dbReference type="ARBA" id="ARBA00004123"/>
    </source>
</evidence>
<dbReference type="GO" id="GO:0032210">
    <property type="term" value="P:regulation of telomere maintenance via telomerase"/>
    <property type="evidence" value="ECO:0007669"/>
    <property type="project" value="TreeGrafter"/>
</dbReference>
<evidence type="ECO:0000256" key="4">
    <source>
        <dbReference type="ARBA" id="ARBA00022454"/>
    </source>
</evidence>
<evidence type="ECO:0000256" key="5">
    <source>
        <dbReference type="ARBA" id="ARBA00022895"/>
    </source>
</evidence>
<dbReference type="PANTHER" id="PTHR14513:SF0">
    <property type="entry name" value="PROTECTION OF TELOMERES PROTEIN 1"/>
    <property type="match status" value="1"/>
</dbReference>
<proteinExistence type="inferred from homology"/>
<dbReference type="GO" id="GO:0000783">
    <property type="term" value="C:nuclear telomere cap complex"/>
    <property type="evidence" value="ECO:0007669"/>
    <property type="project" value="TreeGrafter"/>
</dbReference>
<dbReference type="InterPro" id="IPR028389">
    <property type="entry name" value="POT1"/>
</dbReference>
<keyword evidence="6" id="KW-0238">DNA-binding</keyword>
<sequence>MRRSLDDYKFLPLSDAVSAIHQKVNLIGIVSEFSIPKQSRGTDCFCVVKIVDDSKSSPGIPVNIFAETIEKLPHVQSAGDIILLTRLLIKTHGSEVYGVYHKKFSSFALFEGKHGSSLKPYQFSSTYRAREEDEIILMELQKWLLAHPSETGSRGSQSLKEISKGEYFNLACKILHLSEVEKDKPLLFVWDGTDTPPLAIETKLEDERENPLPLQLEPVPLPRDILCSFPAVGTVLRVAISGANDKLGLNVIKTGRWFKLVNLKCEYRAGLWCACIMPFTRICYLSDDDELVLQRLRDYNERVSSKWGRMPLSGFPWPSSLTETDHPNVPFVTLMDVLTYPEVTAKFRCVVRVVSMFPWRAEEFRCPRGTYRITLMLEDPTARLHAFLYADDATTFFGGYHPAHVMTRMRNILLGIAESDDGREPVSRNPPWVLCCLKSYYIDKADEWGSRNYRVFSTKFKGLSS</sequence>
<keyword evidence="4" id="KW-0158">Chromosome</keyword>
<comment type="subcellular location">
    <subcellularLocation>
        <location evidence="2">Chromosome</location>
        <location evidence="2">Telomere</location>
    </subcellularLocation>
    <subcellularLocation>
        <location evidence="1">Nucleus</location>
    </subcellularLocation>
</comment>
<dbReference type="Pfam" id="PF02765">
    <property type="entry name" value="POT1"/>
    <property type="match status" value="1"/>
</dbReference>
<dbReference type="CDD" id="cd04497">
    <property type="entry name" value="hPOT1_OB1_like"/>
    <property type="match status" value="1"/>
</dbReference>
<dbReference type="FunFam" id="2.40.50.140:FF:000119">
    <property type="entry name" value="Protection of telomeres 1 homolog"/>
    <property type="match status" value="1"/>
</dbReference>
<dbReference type="Proteomes" id="UP001161247">
    <property type="component" value="Chromosome 7"/>
</dbReference>
<keyword evidence="5" id="KW-0779">Telomere</keyword>
<dbReference type="GO" id="GO:0098505">
    <property type="term" value="F:G-rich strand telomeric DNA binding"/>
    <property type="evidence" value="ECO:0007669"/>
    <property type="project" value="TreeGrafter"/>
</dbReference>
<dbReference type="GO" id="GO:0016233">
    <property type="term" value="P:telomere capping"/>
    <property type="evidence" value="ECO:0007669"/>
    <property type="project" value="TreeGrafter"/>
</dbReference>
<dbReference type="SMART" id="SM00976">
    <property type="entry name" value="Telo_bind"/>
    <property type="match status" value="1"/>
</dbReference>
<evidence type="ECO:0000256" key="3">
    <source>
        <dbReference type="ARBA" id="ARBA00008442"/>
    </source>
</evidence>
<evidence type="ECO:0000313" key="9">
    <source>
        <dbReference type="EMBL" id="CAI9113683.1"/>
    </source>
</evidence>
<organism evidence="9 10">
    <name type="scientific">Oldenlandia corymbosa var. corymbosa</name>
    <dbReference type="NCBI Taxonomy" id="529605"/>
    <lineage>
        <taxon>Eukaryota</taxon>
        <taxon>Viridiplantae</taxon>
        <taxon>Streptophyta</taxon>
        <taxon>Embryophyta</taxon>
        <taxon>Tracheophyta</taxon>
        <taxon>Spermatophyta</taxon>
        <taxon>Magnoliopsida</taxon>
        <taxon>eudicotyledons</taxon>
        <taxon>Gunneridae</taxon>
        <taxon>Pentapetalae</taxon>
        <taxon>asterids</taxon>
        <taxon>lamiids</taxon>
        <taxon>Gentianales</taxon>
        <taxon>Rubiaceae</taxon>
        <taxon>Rubioideae</taxon>
        <taxon>Spermacoceae</taxon>
        <taxon>Hedyotis-Oldenlandia complex</taxon>
        <taxon>Oldenlandia</taxon>
    </lineage>
</organism>
<dbReference type="AlphaFoldDB" id="A0AAV1E405"/>
<evidence type="ECO:0000256" key="6">
    <source>
        <dbReference type="ARBA" id="ARBA00023125"/>
    </source>
</evidence>
<evidence type="ECO:0000256" key="7">
    <source>
        <dbReference type="ARBA" id="ARBA00023242"/>
    </source>
</evidence>
<keyword evidence="10" id="KW-1185">Reference proteome</keyword>
<evidence type="ECO:0000259" key="8">
    <source>
        <dbReference type="SMART" id="SM00976"/>
    </source>
</evidence>
<keyword evidence="7" id="KW-0539">Nucleus</keyword>
<feature type="domain" description="Telomeric single stranded DNA binding POT1/Cdc13" evidence="8">
    <location>
        <begin position="10"/>
        <end position="145"/>
    </location>
</feature>
<protein>
    <submittedName>
        <fullName evidence="9">OLC1v1014332C1</fullName>
    </submittedName>
</protein>
<reference evidence="9" key="1">
    <citation type="submission" date="2023-03" db="EMBL/GenBank/DDBJ databases">
        <authorList>
            <person name="Julca I."/>
        </authorList>
    </citation>
    <scope>NUCLEOTIDE SEQUENCE</scope>
</reference>
<dbReference type="Pfam" id="PF25507">
    <property type="entry name" value="OB_POT1A"/>
    <property type="match status" value="1"/>
</dbReference>
<evidence type="ECO:0000313" key="10">
    <source>
        <dbReference type="Proteomes" id="UP001161247"/>
    </source>
</evidence>
<accession>A0AAV1E405</accession>
<dbReference type="SUPFAM" id="SSF50249">
    <property type="entry name" value="Nucleic acid-binding proteins"/>
    <property type="match status" value="2"/>
</dbReference>
<comment type="similarity">
    <text evidence="3">Belongs to the telombin family.</text>
</comment>
<dbReference type="InterPro" id="IPR057620">
    <property type="entry name" value="POT1A/B-like_OB"/>
</dbReference>
<dbReference type="PANTHER" id="PTHR14513">
    <property type="entry name" value="PROTECTION OF TELOMERES 1"/>
    <property type="match status" value="1"/>
</dbReference>